<proteinExistence type="predicted"/>
<reference evidence="1 2" key="1">
    <citation type="submission" date="2017-05" db="EMBL/GenBank/DDBJ databases">
        <authorList>
            <person name="Varghese N."/>
            <person name="Submissions S."/>
        </authorList>
    </citation>
    <scope>NUCLEOTIDE SEQUENCE [LARGE SCALE GENOMIC DNA]</scope>
    <source>
        <strain evidence="1 2">DSM 29734</strain>
    </source>
</reference>
<keyword evidence="2" id="KW-1185">Reference proteome</keyword>
<dbReference type="EMBL" id="FXTY01000001">
    <property type="protein sequence ID" value="SMP05559.1"/>
    <property type="molecule type" value="Genomic_DNA"/>
</dbReference>
<dbReference type="Gene3D" id="3.40.50.300">
    <property type="entry name" value="P-loop containing nucleotide triphosphate hydrolases"/>
    <property type="match status" value="1"/>
</dbReference>
<dbReference type="RefSeq" id="WP_283424427.1">
    <property type="nucleotide sequence ID" value="NZ_FXTY01000001.1"/>
</dbReference>
<dbReference type="Pfam" id="PF13469">
    <property type="entry name" value="Sulfotransfer_3"/>
    <property type="match status" value="1"/>
</dbReference>
<gene>
    <name evidence="1" type="ORF">SAMN06265373_101578</name>
</gene>
<dbReference type="Proteomes" id="UP001157961">
    <property type="component" value="Unassembled WGS sequence"/>
</dbReference>
<accession>A0ABY1NBJ3</accession>
<evidence type="ECO:0000313" key="1">
    <source>
        <dbReference type="EMBL" id="SMP05559.1"/>
    </source>
</evidence>
<dbReference type="InterPro" id="IPR027417">
    <property type="entry name" value="P-loop_NTPase"/>
</dbReference>
<evidence type="ECO:0000313" key="2">
    <source>
        <dbReference type="Proteomes" id="UP001157961"/>
    </source>
</evidence>
<dbReference type="SUPFAM" id="SSF52540">
    <property type="entry name" value="P-loop containing nucleoside triphosphate hydrolases"/>
    <property type="match status" value="1"/>
</dbReference>
<protein>
    <submittedName>
        <fullName evidence="1">Sulfotransferase family protein</fullName>
    </submittedName>
</protein>
<name>A0ABY1NBJ3_9RHOB</name>
<comment type="caution">
    <text evidence="1">The sequence shown here is derived from an EMBL/GenBank/DDBJ whole genome shotgun (WGS) entry which is preliminary data.</text>
</comment>
<organism evidence="1 2">
    <name type="scientific">Shimia sagamensis</name>
    <dbReference type="NCBI Taxonomy" id="1566352"/>
    <lineage>
        <taxon>Bacteria</taxon>
        <taxon>Pseudomonadati</taxon>
        <taxon>Pseudomonadota</taxon>
        <taxon>Alphaproteobacteria</taxon>
        <taxon>Rhodobacterales</taxon>
        <taxon>Roseobacteraceae</taxon>
    </lineage>
</organism>
<sequence length="237" mass="27899">MKKLVFVSGVARSGTSALVNVLNKNPGFLIGMERYFFLIKREEITLEHFRGQRFLAVEEGDTHGKGLAMEDPKKALRNATFIGDKFPLLFEHFDYMLDAFPEARHIYIVRNPLSVVESYDARLRDKSDKWRKSWQVGLNEWNTSVQSVMKLSAEQLAKFYFVSYESFFESTGEMNALFSHFDLGEVRNEHLKPFCQKFRELNENPVKRRDDIRQYVARHADWQSYRALLQRIEEQKV</sequence>